<dbReference type="Gene3D" id="3.20.20.60">
    <property type="entry name" value="Phosphoenolpyruvate-binding domains"/>
    <property type="match status" value="1"/>
</dbReference>
<dbReference type="OrthoDB" id="4322898at2"/>
<gene>
    <name evidence="7" type="ORF">nbrc107696_40940</name>
</gene>
<dbReference type="EMBL" id="BJOV01000005">
    <property type="protein sequence ID" value="GEE03648.1"/>
    <property type="molecule type" value="Genomic_DNA"/>
</dbReference>
<dbReference type="InterPro" id="IPR040442">
    <property type="entry name" value="Pyrv_kinase-like_dom_sf"/>
</dbReference>
<dbReference type="InterPro" id="IPR015813">
    <property type="entry name" value="Pyrv/PenolPyrv_kinase-like_dom"/>
</dbReference>
<evidence type="ECO:0000259" key="6">
    <source>
        <dbReference type="Pfam" id="PF03328"/>
    </source>
</evidence>
<dbReference type="PIRSF" id="PIRSF015582">
    <property type="entry name" value="Cit_lyase_B"/>
    <property type="match status" value="1"/>
</dbReference>
<dbReference type="Pfam" id="PF03328">
    <property type="entry name" value="HpcH_HpaI"/>
    <property type="match status" value="1"/>
</dbReference>
<evidence type="ECO:0000313" key="7">
    <source>
        <dbReference type="EMBL" id="GEE03648.1"/>
    </source>
</evidence>
<evidence type="ECO:0000256" key="1">
    <source>
        <dbReference type="ARBA" id="ARBA00001946"/>
    </source>
</evidence>
<evidence type="ECO:0000256" key="2">
    <source>
        <dbReference type="ARBA" id="ARBA00022723"/>
    </source>
</evidence>
<keyword evidence="3 5" id="KW-0460">Magnesium</keyword>
<keyword evidence="7" id="KW-0456">Lyase</keyword>
<keyword evidence="2 5" id="KW-0479">Metal-binding</keyword>
<sequence length="279" mass="29019">MTSLDIDTVKLRPRTVPFEHARSWLLVPADRPERVRAALESDADAVVIDLEDAVAPEAKSSARDAVAELLSSGDVRAWVRVNDATTVGWADDVAVLGGLPGLAGVMLAKVEDGDHVDATSARLPARAPIVALIESAVGIEAATSIARRAGTSRLAFGSGDFRRDTGIADEAIGLAYPRTRLTVASRAARLPGPVDGPTRAFDGETLLAQTRDAITAGMTGRLCLRAEQTAEVNAAFTPGADAVAAAREILAGEPVAGDPSDVPRRAAALKVVTLADVYN</sequence>
<comment type="cofactor">
    <cofactor evidence="1">
        <name>Mg(2+)</name>
        <dbReference type="ChEBI" id="CHEBI:18420"/>
    </cofactor>
</comment>
<dbReference type="InterPro" id="IPR011206">
    <property type="entry name" value="Citrate_lyase_beta/mcl1/mcl2"/>
</dbReference>
<organism evidence="7 8">
    <name type="scientific">Gordonia spumicola</name>
    <dbReference type="NCBI Taxonomy" id="589161"/>
    <lineage>
        <taxon>Bacteria</taxon>
        <taxon>Bacillati</taxon>
        <taxon>Actinomycetota</taxon>
        <taxon>Actinomycetes</taxon>
        <taxon>Mycobacteriales</taxon>
        <taxon>Gordoniaceae</taxon>
        <taxon>Gordonia</taxon>
    </lineage>
</organism>
<reference evidence="8" key="1">
    <citation type="submission" date="2019-06" db="EMBL/GenBank/DDBJ databases">
        <title>Gordonia isolated from sludge of a wastewater treatment plant.</title>
        <authorList>
            <person name="Tamura T."/>
            <person name="Aoyama K."/>
            <person name="Kang Y."/>
            <person name="Saito S."/>
            <person name="Akiyama N."/>
            <person name="Yazawa K."/>
            <person name="Gonoi T."/>
            <person name="Mikami Y."/>
        </authorList>
    </citation>
    <scope>NUCLEOTIDE SEQUENCE [LARGE SCALE GENOMIC DNA]</scope>
    <source>
        <strain evidence="8">NBRC 107696</strain>
    </source>
</reference>
<dbReference type="Proteomes" id="UP000444960">
    <property type="component" value="Unassembled WGS sequence"/>
</dbReference>
<dbReference type="RefSeq" id="WP_161897134.1">
    <property type="nucleotide sequence ID" value="NZ_BJOV01000005.1"/>
</dbReference>
<feature type="binding site" evidence="5">
    <location>
        <position position="134"/>
    </location>
    <ligand>
        <name>Mg(2+)</name>
        <dbReference type="ChEBI" id="CHEBI:18420"/>
    </ligand>
</feature>
<dbReference type="AlphaFoldDB" id="A0A7I9VE74"/>
<evidence type="ECO:0000313" key="8">
    <source>
        <dbReference type="Proteomes" id="UP000444960"/>
    </source>
</evidence>
<dbReference type="InterPro" id="IPR005000">
    <property type="entry name" value="Aldolase/citrate-lyase_domain"/>
</dbReference>
<evidence type="ECO:0000256" key="5">
    <source>
        <dbReference type="PIRSR" id="PIRSR015582-2"/>
    </source>
</evidence>
<dbReference type="GO" id="GO:0006107">
    <property type="term" value="P:oxaloacetate metabolic process"/>
    <property type="evidence" value="ECO:0007669"/>
    <property type="project" value="TreeGrafter"/>
</dbReference>
<evidence type="ECO:0000256" key="4">
    <source>
        <dbReference type="PIRSR" id="PIRSR015582-1"/>
    </source>
</evidence>
<protein>
    <submittedName>
        <fullName evidence="7">CoA ester lyase</fullName>
    </submittedName>
</protein>
<name>A0A7I9VE74_9ACTN</name>
<dbReference type="PANTHER" id="PTHR32308:SF10">
    <property type="entry name" value="CITRATE LYASE SUBUNIT BETA"/>
    <property type="match status" value="1"/>
</dbReference>
<proteinExistence type="predicted"/>
<comment type="caution">
    <text evidence="7">The sequence shown here is derived from an EMBL/GenBank/DDBJ whole genome shotgun (WGS) entry which is preliminary data.</text>
</comment>
<feature type="domain" description="HpcH/HpaI aldolase/citrate lyase" evidence="6">
    <location>
        <begin position="22"/>
        <end position="224"/>
    </location>
</feature>
<dbReference type="SUPFAM" id="SSF51621">
    <property type="entry name" value="Phosphoenolpyruvate/pyruvate domain"/>
    <property type="match status" value="1"/>
</dbReference>
<dbReference type="GO" id="GO:0016829">
    <property type="term" value="F:lyase activity"/>
    <property type="evidence" value="ECO:0007669"/>
    <property type="project" value="UniProtKB-KW"/>
</dbReference>
<feature type="binding site" evidence="4">
    <location>
        <position position="134"/>
    </location>
    <ligand>
        <name>substrate</name>
    </ligand>
</feature>
<dbReference type="PANTHER" id="PTHR32308">
    <property type="entry name" value="LYASE BETA SUBUNIT, PUTATIVE (AFU_ORTHOLOGUE AFUA_4G13030)-RELATED"/>
    <property type="match status" value="1"/>
</dbReference>
<feature type="binding site" evidence="4">
    <location>
        <position position="80"/>
    </location>
    <ligand>
        <name>substrate</name>
    </ligand>
</feature>
<accession>A0A7I9VE74</accession>
<dbReference type="GO" id="GO:0000287">
    <property type="term" value="F:magnesium ion binding"/>
    <property type="evidence" value="ECO:0007669"/>
    <property type="project" value="TreeGrafter"/>
</dbReference>
<evidence type="ECO:0000256" key="3">
    <source>
        <dbReference type="ARBA" id="ARBA00022842"/>
    </source>
</evidence>
<keyword evidence="8" id="KW-1185">Reference proteome</keyword>
<feature type="binding site" evidence="5">
    <location>
        <position position="160"/>
    </location>
    <ligand>
        <name>Mg(2+)</name>
        <dbReference type="ChEBI" id="CHEBI:18420"/>
    </ligand>
</feature>